<keyword evidence="32" id="KW-1185">Reference proteome</keyword>
<dbReference type="Pfam" id="PF00560">
    <property type="entry name" value="LRR_1"/>
    <property type="match status" value="14"/>
</dbReference>
<organism evidence="31">
    <name type="scientific">Oryza punctata</name>
    <name type="common">Red rice</name>
    <dbReference type="NCBI Taxonomy" id="4537"/>
    <lineage>
        <taxon>Eukaryota</taxon>
        <taxon>Viridiplantae</taxon>
        <taxon>Streptophyta</taxon>
        <taxon>Embryophyta</taxon>
        <taxon>Tracheophyta</taxon>
        <taxon>Spermatophyta</taxon>
        <taxon>Magnoliopsida</taxon>
        <taxon>Liliopsida</taxon>
        <taxon>Poales</taxon>
        <taxon>Poaceae</taxon>
        <taxon>BOP clade</taxon>
        <taxon>Oryzoideae</taxon>
        <taxon>Oryzeae</taxon>
        <taxon>Oryzinae</taxon>
        <taxon>Oryza</taxon>
    </lineage>
</organism>
<dbReference type="HOGENOM" id="CLU_000288_22_0_1"/>
<evidence type="ECO:0000256" key="19">
    <source>
        <dbReference type="ARBA" id="ARBA00022989"/>
    </source>
</evidence>
<evidence type="ECO:0000256" key="12">
    <source>
        <dbReference type="ARBA" id="ARBA00022692"/>
    </source>
</evidence>
<name>A0A0E0LD01_ORYPU</name>
<keyword evidence="9" id="KW-0597">Phosphoprotein</keyword>
<dbReference type="Gene3D" id="3.30.200.20">
    <property type="entry name" value="Phosphorylase Kinase, domain 1"/>
    <property type="match status" value="1"/>
</dbReference>
<proteinExistence type="inferred from homology"/>
<sequence>MTSMQQNMDLFDACEHHLKVFPTSHALETQKLFKIVALLSNSPSTTSSMLKAPTANIASNSSDRSVLLTFKSLITKDPSGALTSWGNRSLHHCRWQGVMCGKHGHRRGRVIAIDLNSLGLVGSISPSISNLTYLRKLHLPQNQFIGHIPHELGLLNDLKFLNLSINSLEGEIPTSLSQCSRLQTISLWYNNLQGSIPSNLSFCSDLRTIEVFANYLEGEIPSELGSLQRLELLNLYNNNLRGSIPPYIGNLTNLILIVVSDNGLTGSIPPEIGNLQNLQFMDFGKNKLSGSIPASLGNLFSLNWLDLGNNSFIGTIPPSLGGLPYLSTFILAGNTLVGNIPPSLGNLSSLTELNFARNNLTGTIPHSLGNIYGLNSLHLTENMLTGTIPSSLGNLINLVYIGLQFNNLIGEIPLSLFNLSSLQKLDLQNNKFNGSLQNYFGDKFPLLQGLALNDNKFHGPIPLSLSNCSMLELIQLDSNSFSGTIPSNLGNLKRLSKLRLDYNKLEANYNSDWDFLNALTNCTQLQILQLSFNRLRGVLPNSLSNLSTSLQHLAILNNEVGGNIPEGIGRLSNLMALYMGPNLLIGSLPASLGKLSKLNVISLAQNRLSGEIPPTLGNLTQLSELYLSMNAFTGEIPSALGKCPLGVLALAYNKLSGNIPKEIFLSNRLRSISLLSNMLIGPMPSELGLLKNLQGLDFSQNKLTGEIPISIGGCQSLEFLLVSQNSLHGSIPSAMNKLTGLQELDLSSNNISGIIPVYLGSFIGLTCLNLSFNNLIGEVPDDGIFRNATAFSIVGNVGLCGGVPVLSLPSCTNQQARKHKFPKLAVAMSVSITCLFLVIGISLISILCKKHKSSSAQTSTRAVTNQLPRVSYTELSMGTNGFSSSNLIGEGRFGSVYKANMSFDQYSVVAVKVLKLQERGASHSFLAECEALRYLRHRNLVKILTTCSSIDPRGHDFKALIFEYLPNGSLDKWLHTHIDEQSDQSVLNLYQKLSIATDVGSAVEYLHDYKPVPIVHCDLKPSNILLDSDMMAHVGDFGLARFTNQGDNNASQVSSSWAAFRGTIGYAAPEYGIGNEVTTSGDVYSYGIILLEMFTGRRPTEQDFEENKDLHRFVEEALPDSVEDVVDQNLILPREDTEMDHNTLLNKEAALACLTSILRVGIICSKQLPTERVQIRDAVRELHKIKEKFFPSRTHL</sequence>
<keyword evidence="10" id="KW-0433">Leucine-rich repeat</keyword>
<evidence type="ECO:0000256" key="29">
    <source>
        <dbReference type="SAM" id="Phobius"/>
    </source>
</evidence>
<dbReference type="InterPro" id="IPR000719">
    <property type="entry name" value="Prot_kinase_dom"/>
</dbReference>
<keyword evidence="17" id="KW-0256">Endoplasmic reticulum</keyword>
<evidence type="ECO:0000256" key="18">
    <source>
        <dbReference type="ARBA" id="ARBA00022840"/>
    </source>
</evidence>
<dbReference type="Proteomes" id="UP000026962">
    <property type="component" value="Chromosome 6"/>
</dbReference>
<dbReference type="PROSITE" id="PS50011">
    <property type="entry name" value="PROTEIN_KINASE_DOM"/>
    <property type="match status" value="1"/>
</dbReference>
<keyword evidence="20 29" id="KW-0472">Membrane</keyword>
<dbReference type="FunFam" id="3.80.10.10:FF:000299">
    <property type="entry name" value="Piriformospora indica-insensitive protein 2"/>
    <property type="match status" value="1"/>
</dbReference>
<evidence type="ECO:0000256" key="7">
    <source>
        <dbReference type="ARBA" id="ARBA00022475"/>
    </source>
</evidence>
<dbReference type="FunFam" id="3.80.10.10:FF:000275">
    <property type="entry name" value="Leucine-rich repeat receptor-like protein kinase"/>
    <property type="match status" value="1"/>
</dbReference>
<dbReference type="FunFam" id="3.80.10.10:FF:000383">
    <property type="entry name" value="Leucine-rich repeat receptor protein kinase EMS1"/>
    <property type="match status" value="1"/>
</dbReference>
<dbReference type="FunFam" id="1.10.510.10:FF:000358">
    <property type="entry name" value="Putative leucine-rich repeat receptor-like serine/threonine-protein kinase"/>
    <property type="match status" value="1"/>
</dbReference>
<dbReference type="PROSITE" id="PS00107">
    <property type="entry name" value="PROTEIN_KINASE_ATP"/>
    <property type="match status" value="1"/>
</dbReference>
<keyword evidence="16" id="KW-0418">Kinase</keyword>
<dbReference type="Gramene" id="OPUNC06G17680.1">
    <property type="protein sequence ID" value="OPUNC06G17680.1"/>
    <property type="gene ID" value="OPUNC06G17680"/>
</dbReference>
<evidence type="ECO:0000256" key="2">
    <source>
        <dbReference type="ARBA" id="ARBA00001946"/>
    </source>
</evidence>
<evidence type="ECO:0000256" key="5">
    <source>
        <dbReference type="ARBA" id="ARBA00008684"/>
    </source>
</evidence>
<dbReference type="InterPro" id="IPR032675">
    <property type="entry name" value="LRR_dom_sf"/>
</dbReference>
<evidence type="ECO:0000256" key="4">
    <source>
        <dbReference type="ARBA" id="ARBA00004389"/>
    </source>
</evidence>
<dbReference type="SMART" id="SM00220">
    <property type="entry name" value="S_TKc"/>
    <property type="match status" value="1"/>
</dbReference>
<dbReference type="GO" id="GO:0005524">
    <property type="term" value="F:ATP binding"/>
    <property type="evidence" value="ECO:0007669"/>
    <property type="project" value="UniProtKB-UniRule"/>
</dbReference>
<evidence type="ECO:0000256" key="13">
    <source>
        <dbReference type="ARBA" id="ARBA00022729"/>
    </source>
</evidence>
<keyword evidence="12 29" id="KW-0812">Transmembrane</keyword>
<dbReference type="SMART" id="SM00365">
    <property type="entry name" value="LRR_SD22"/>
    <property type="match status" value="6"/>
</dbReference>
<dbReference type="Pfam" id="PF00069">
    <property type="entry name" value="Pkinase"/>
    <property type="match status" value="1"/>
</dbReference>
<dbReference type="InterPro" id="IPR011009">
    <property type="entry name" value="Kinase-like_dom_sf"/>
</dbReference>
<keyword evidence="13" id="KW-0732">Signal</keyword>
<feature type="transmembrane region" description="Helical" evidence="29">
    <location>
        <begin position="826"/>
        <end position="848"/>
    </location>
</feature>
<comment type="cofactor">
    <cofactor evidence="1">
        <name>Mn(2+)</name>
        <dbReference type="ChEBI" id="CHEBI:29035"/>
    </cofactor>
</comment>
<protein>
    <recommendedName>
        <fullName evidence="27">Receptor kinase-like protein Xa21</fullName>
        <ecNumber evidence="6">2.7.11.1</ecNumber>
    </recommendedName>
</protein>
<dbReference type="FunFam" id="3.80.10.10:FF:000288">
    <property type="entry name" value="LRR receptor-like serine/threonine-protein kinase EFR"/>
    <property type="match status" value="1"/>
</dbReference>
<dbReference type="InterPro" id="IPR003591">
    <property type="entry name" value="Leu-rich_rpt_typical-subtyp"/>
</dbReference>
<dbReference type="EC" id="2.7.11.1" evidence="6"/>
<feature type="transmembrane region" description="Helical" evidence="29">
    <location>
        <begin position="784"/>
        <end position="806"/>
    </location>
</feature>
<keyword evidence="19 29" id="KW-1133">Transmembrane helix</keyword>
<dbReference type="EnsemblPlants" id="OPUNC06G17680.1">
    <property type="protein sequence ID" value="OPUNC06G17680.1"/>
    <property type="gene ID" value="OPUNC06G17680"/>
</dbReference>
<evidence type="ECO:0000256" key="23">
    <source>
        <dbReference type="ARBA" id="ARBA00047899"/>
    </source>
</evidence>
<evidence type="ECO:0000256" key="26">
    <source>
        <dbReference type="ARBA" id="ARBA00056628"/>
    </source>
</evidence>
<dbReference type="Pfam" id="PF08263">
    <property type="entry name" value="LRRNT_2"/>
    <property type="match status" value="1"/>
</dbReference>
<comment type="function">
    <text evidence="26">The processed protein kinase Xa21 chain released by protein cleavage after X.oryzae pv. oryzae protein Ax21 detection translocates into the nucleus where it can bind and regulate WRKY62, a transcription factor. Confers resistance to the bacterial pathogen X.oryzae pv. oryzae (Xoo).</text>
</comment>
<dbReference type="SUPFAM" id="SSF56112">
    <property type="entry name" value="Protein kinase-like (PK-like)"/>
    <property type="match status" value="1"/>
</dbReference>
<keyword evidence="21" id="KW-0675">Receptor</keyword>
<evidence type="ECO:0000256" key="9">
    <source>
        <dbReference type="ARBA" id="ARBA00022553"/>
    </source>
</evidence>
<evidence type="ECO:0000256" key="15">
    <source>
        <dbReference type="ARBA" id="ARBA00022741"/>
    </source>
</evidence>
<dbReference type="GO" id="GO:0005886">
    <property type="term" value="C:plasma membrane"/>
    <property type="evidence" value="ECO:0007669"/>
    <property type="project" value="UniProtKB-SubCell"/>
</dbReference>
<comment type="similarity">
    <text evidence="5">Belongs to the protein kinase superfamily. Ser/Thr protein kinase family.</text>
</comment>
<dbReference type="InterPro" id="IPR017441">
    <property type="entry name" value="Protein_kinase_ATP_BS"/>
</dbReference>
<dbReference type="PANTHER" id="PTHR45974">
    <property type="entry name" value="RECEPTOR-LIKE PROTEIN 55"/>
    <property type="match status" value="1"/>
</dbReference>
<evidence type="ECO:0000256" key="20">
    <source>
        <dbReference type="ARBA" id="ARBA00023136"/>
    </source>
</evidence>
<dbReference type="GO" id="GO:0005789">
    <property type="term" value="C:endoplasmic reticulum membrane"/>
    <property type="evidence" value="ECO:0007669"/>
    <property type="project" value="UniProtKB-SubCell"/>
</dbReference>
<dbReference type="SUPFAM" id="SSF52047">
    <property type="entry name" value="RNI-like"/>
    <property type="match status" value="1"/>
</dbReference>
<comment type="catalytic activity">
    <reaction evidence="23">
        <text>L-threonyl-[protein] + ATP = O-phospho-L-threonyl-[protein] + ADP + H(+)</text>
        <dbReference type="Rhea" id="RHEA:46608"/>
        <dbReference type="Rhea" id="RHEA-COMP:11060"/>
        <dbReference type="Rhea" id="RHEA-COMP:11605"/>
        <dbReference type="ChEBI" id="CHEBI:15378"/>
        <dbReference type="ChEBI" id="CHEBI:30013"/>
        <dbReference type="ChEBI" id="CHEBI:30616"/>
        <dbReference type="ChEBI" id="CHEBI:61977"/>
        <dbReference type="ChEBI" id="CHEBI:456216"/>
        <dbReference type="EC" id="2.7.11.1"/>
    </reaction>
</comment>
<dbReference type="SMART" id="SM00369">
    <property type="entry name" value="LRR_TYP"/>
    <property type="match status" value="10"/>
</dbReference>
<keyword evidence="22" id="KW-0325">Glycoprotein</keyword>
<feature type="transmembrane region" description="Helical" evidence="29">
    <location>
        <begin position="751"/>
        <end position="772"/>
    </location>
</feature>
<comment type="function">
    <text evidence="25">Receptor kinase that detects X.oryzae pv. oryzae protein Ax21 to promote innate immunity. Following X.oryzae pv. oryzae protein Ax21 detection, undergoes cleavage, releasing the processed protein kinase Xa21 chain.</text>
</comment>
<evidence type="ECO:0000256" key="1">
    <source>
        <dbReference type="ARBA" id="ARBA00001936"/>
    </source>
</evidence>
<comment type="catalytic activity">
    <reaction evidence="24">
        <text>L-seryl-[protein] + ATP = O-phospho-L-seryl-[protein] + ADP + H(+)</text>
        <dbReference type="Rhea" id="RHEA:17989"/>
        <dbReference type="Rhea" id="RHEA-COMP:9863"/>
        <dbReference type="Rhea" id="RHEA-COMP:11604"/>
        <dbReference type="ChEBI" id="CHEBI:15378"/>
        <dbReference type="ChEBI" id="CHEBI:29999"/>
        <dbReference type="ChEBI" id="CHEBI:30616"/>
        <dbReference type="ChEBI" id="CHEBI:83421"/>
        <dbReference type="ChEBI" id="CHEBI:456216"/>
        <dbReference type="EC" id="2.7.11.1"/>
    </reaction>
</comment>
<dbReference type="eggNOG" id="ENOG502QPYS">
    <property type="taxonomic scope" value="Eukaryota"/>
</dbReference>
<dbReference type="GO" id="GO:0004674">
    <property type="term" value="F:protein serine/threonine kinase activity"/>
    <property type="evidence" value="ECO:0007669"/>
    <property type="project" value="UniProtKB-KW"/>
</dbReference>
<dbReference type="OMA" id="NRSLHHC"/>
<feature type="binding site" evidence="28">
    <location>
        <position position="912"/>
    </location>
    <ligand>
        <name>ATP</name>
        <dbReference type="ChEBI" id="CHEBI:30616"/>
    </ligand>
</feature>
<keyword evidence="15 28" id="KW-0547">Nucleotide-binding</keyword>
<evidence type="ECO:0000256" key="3">
    <source>
        <dbReference type="ARBA" id="ARBA00004251"/>
    </source>
</evidence>
<dbReference type="FunFam" id="3.30.200.20:FF:000432">
    <property type="entry name" value="LRR receptor-like serine/threonine-protein kinase EFR"/>
    <property type="match status" value="1"/>
</dbReference>
<keyword evidence="11" id="KW-0808">Transferase</keyword>
<evidence type="ECO:0000256" key="27">
    <source>
        <dbReference type="ARBA" id="ARBA00072040"/>
    </source>
</evidence>
<dbReference type="Gene3D" id="1.10.510.10">
    <property type="entry name" value="Transferase(Phosphotransferase) domain 1"/>
    <property type="match status" value="1"/>
</dbReference>
<dbReference type="STRING" id="4537.A0A0E0LD01"/>
<evidence type="ECO:0000256" key="11">
    <source>
        <dbReference type="ARBA" id="ARBA00022679"/>
    </source>
</evidence>
<evidence type="ECO:0000256" key="10">
    <source>
        <dbReference type="ARBA" id="ARBA00022614"/>
    </source>
</evidence>
<comment type="subcellular location">
    <subcellularLocation>
        <location evidence="3">Cell membrane</location>
        <topology evidence="3">Single-pass type I membrane protein</topology>
    </subcellularLocation>
    <subcellularLocation>
        <location evidence="4">Endoplasmic reticulum membrane</location>
        <topology evidence="4">Single-pass membrane protein</topology>
    </subcellularLocation>
</comment>
<comment type="cofactor">
    <cofactor evidence="2">
        <name>Mg(2+)</name>
        <dbReference type="ChEBI" id="CHEBI:18420"/>
    </cofactor>
</comment>
<evidence type="ECO:0000256" key="16">
    <source>
        <dbReference type="ARBA" id="ARBA00022777"/>
    </source>
</evidence>
<feature type="domain" description="Protein kinase" evidence="30">
    <location>
        <begin position="882"/>
        <end position="1190"/>
    </location>
</feature>
<evidence type="ECO:0000313" key="31">
    <source>
        <dbReference type="EnsemblPlants" id="OPUNC06G17680.1"/>
    </source>
</evidence>
<keyword evidence="18 28" id="KW-0067">ATP-binding</keyword>
<reference evidence="31" key="2">
    <citation type="submission" date="2018-05" db="EMBL/GenBank/DDBJ databases">
        <title>OpunRS2 (Oryza punctata Reference Sequence Version 2).</title>
        <authorList>
            <person name="Zhang J."/>
            <person name="Kudrna D."/>
            <person name="Lee S."/>
            <person name="Talag J."/>
            <person name="Welchert J."/>
            <person name="Wing R.A."/>
        </authorList>
    </citation>
    <scope>NUCLEOTIDE SEQUENCE [LARGE SCALE GENOMIC DNA]</scope>
</reference>
<dbReference type="Gene3D" id="3.80.10.10">
    <property type="entry name" value="Ribonuclease Inhibitor"/>
    <property type="match status" value="5"/>
</dbReference>
<evidence type="ECO:0000256" key="6">
    <source>
        <dbReference type="ARBA" id="ARBA00012513"/>
    </source>
</evidence>
<keyword evidence="8" id="KW-0723">Serine/threonine-protein kinase</keyword>
<keyword evidence="7" id="KW-1003">Cell membrane</keyword>
<dbReference type="InterPro" id="IPR013210">
    <property type="entry name" value="LRR_N_plant-typ"/>
</dbReference>
<evidence type="ECO:0000256" key="21">
    <source>
        <dbReference type="ARBA" id="ARBA00023170"/>
    </source>
</evidence>
<evidence type="ECO:0000256" key="17">
    <source>
        <dbReference type="ARBA" id="ARBA00022824"/>
    </source>
</evidence>
<evidence type="ECO:0000256" key="14">
    <source>
        <dbReference type="ARBA" id="ARBA00022737"/>
    </source>
</evidence>
<dbReference type="InterPro" id="IPR001611">
    <property type="entry name" value="Leu-rich_rpt"/>
</dbReference>
<evidence type="ECO:0000256" key="28">
    <source>
        <dbReference type="PROSITE-ProRule" id="PRU10141"/>
    </source>
</evidence>
<dbReference type="InterPro" id="IPR008271">
    <property type="entry name" value="Ser/Thr_kinase_AS"/>
</dbReference>
<dbReference type="AlphaFoldDB" id="A0A0E0LD01"/>
<dbReference type="PROSITE" id="PS00108">
    <property type="entry name" value="PROTEIN_KINASE_ST"/>
    <property type="match status" value="1"/>
</dbReference>
<accession>A0A0E0LD01</accession>
<reference evidence="31" key="1">
    <citation type="submission" date="2015-04" db="UniProtKB">
        <authorList>
            <consortium name="EnsemblPlants"/>
        </authorList>
    </citation>
    <scope>IDENTIFICATION</scope>
</reference>
<dbReference type="SUPFAM" id="SSF52058">
    <property type="entry name" value="L domain-like"/>
    <property type="match status" value="2"/>
</dbReference>
<evidence type="ECO:0000259" key="30">
    <source>
        <dbReference type="PROSITE" id="PS50011"/>
    </source>
</evidence>
<evidence type="ECO:0000256" key="22">
    <source>
        <dbReference type="ARBA" id="ARBA00023180"/>
    </source>
</evidence>
<dbReference type="PANTHER" id="PTHR45974:SF283">
    <property type="entry name" value="LEUCINE-RICH REPEAT PROTEIN KINASE FAMILY PROTEIN"/>
    <property type="match status" value="1"/>
</dbReference>
<keyword evidence="14" id="KW-0677">Repeat</keyword>
<evidence type="ECO:0000313" key="32">
    <source>
        <dbReference type="Proteomes" id="UP000026962"/>
    </source>
</evidence>
<evidence type="ECO:0000256" key="8">
    <source>
        <dbReference type="ARBA" id="ARBA00022527"/>
    </source>
</evidence>
<evidence type="ECO:0000256" key="25">
    <source>
        <dbReference type="ARBA" id="ARBA00054320"/>
    </source>
</evidence>
<evidence type="ECO:0000256" key="24">
    <source>
        <dbReference type="ARBA" id="ARBA00048679"/>
    </source>
</evidence>